<dbReference type="InterPro" id="IPR052895">
    <property type="entry name" value="HetReg/Transcr_Mod"/>
</dbReference>
<dbReference type="EMBL" id="SNSC02000003">
    <property type="protein sequence ID" value="TID26052.1"/>
    <property type="molecule type" value="Genomic_DNA"/>
</dbReference>
<protein>
    <submittedName>
        <fullName evidence="2">HET-domain-containing protein</fullName>
    </submittedName>
</protein>
<dbReference type="AlphaFoldDB" id="A0A4Z1PSI3"/>
<keyword evidence="3" id="KW-1185">Reference proteome</keyword>
<sequence length="424" mass="49495">MFTRSESISSHAQTRFVHEALDTSQQQIRLLRLQGEEYESPNDFPPMLIDCEICHFNLETIPPYRAISYTWGDPDTTIVITVNERQFHVRDNLWDFLDVARDEFQGQWLWIDALCIDQENVGERNHQVQLMKNIFSGAQAVVSWLGSAADESDIFMELVECYAVYLTKQVSPLLLPMDEPVRDIYEISFGWQWKLGLEDKENDPIKRSLLHLLGKSQGAIQAFLNRPYWQRIWIVQEVRFAQAHFIMCGRQTTTSTNLNSFITQMKKSIDLIFRRNPNSTIKENLWFPYPYAVLNPPVALTEFSLSNVVRTYRGSQCTDIRDRVYGIMSLVNERTRIPVDYSKSTFELFSMTLGKVIQTEWGHESKDAKEFPDELKKALGLDDTAVNPNFVRLFVQCGIKYRPRLLTLEKWLEIVERRKRRDGS</sequence>
<dbReference type="PANTHER" id="PTHR24148:SF73">
    <property type="entry name" value="HET DOMAIN PROTEIN (AFU_ORTHOLOGUE AFUA_8G01020)"/>
    <property type="match status" value="1"/>
</dbReference>
<dbReference type="InterPro" id="IPR010730">
    <property type="entry name" value="HET"/>
</dbReference>
<dbReference type="PANTHER" id="PTHR24148">
    <property type="entry name" value="ANKYRIN REPEAT DOMAIN-CONTAINING PROTEIN 39 HOMOLOG-RELATED"/>
    <property type="match status" value="1"/>
</dbReference>
<evidence type="ECO:0000313" key="3">
    <source>
        <dbReference type="Proteomes" id="UP000298493"/>
    </source>
</evidence>
<name>A0A4Z1PSI3_9PEZI</name>
<comment type="caution">
    <text evidence="2">The sequence shown here is derived from an EMBL/GenBank/DDBJ whole genome shotgun (WGS) entry which is preliminary data.</text>
</comment>
<organism evidence="2 3">
    <name type="scientific">Venturia nashicola</name>
    <dbReference type="NCBI Taxonomy" id="86259"/>
    <lineage>
        <taxon>Eukaryota</taxon>
        <taxon>Fungi</taxon>
        <taxon>Dikarya</taxon>
        <taxon>Ascomycota</taxon>
        <taxon>Pezizomycotina</taxon>
        <taxon>Dothideomycetes</taxon>
        <taxon>Pleosporomycetidae</taxon>
        <taxon>Venturiales</taxon>
        <taxon>Venturiaceae</taxon>
        <taxon>Venturia</taxon>
    </lineage>
</organism>
<feature type="domain" description="Heterokaryon incompatibility" evidence="1">
    <location>
        <begin position="64"/>
        <end position="237"/>
    </location>
</feature>
<accession>A0A4Z1PSI3</accession>
<reference evidence="2 3" key="1">
    <citation type="submission" date="2019-04" db="EMBL/GenBank/DDBJ databases">
        <title>High contiguity whole genome sequence and gene annotation resource for two Venturia nashicola isolates.</title>
        <authorList>
            <person name="Prokchorchik M."/>
            <person name="Won K."/>
            <person name="Lee Y."/>
            <person name="Choi E.D."/>
            <person name="Segonzac C."/>
            <person name="Sohn K.H."/>
        </authorList>
    </citation>
    <scope>NUCLEOTIDE SEQUENCE [LARGE SCALE GENOMIC DNA]</scope>
    <source>
        <strain evidence="2 3">PRI2</strain>
    </source>
</reference>
<dbReference type="Pfam" id="PF06985">
    <property type="entry name" value="HET"/>
    <property type="match status" value="1"/>
</dbReference>
<dbReference type="Proteomes" id="UP000298493">
    <property type="component" value="Unassembled WGS sequence"/>
</dbReference>
<proteinExistence type="predicted"/>
<evidence type="ECO:0000259" key="1">
    <source>
        <dbReference type="Pfam" id="PF06985"/>
    </source>
</evidence>
<gene>
    <name evidence="2" type="ORF">E6O75_ATG03915</name>
</gene>
<evidence type="ECO:0000313" key="2">
    <source>
        <dbReference type="EMBL" id="TID26052.1"/>
    </source>
</evidence>